<reference evidence="1" key="1">
    <citation type="submission" date="2022-08" db="EMBL/GenBank/DDBJ databases">
        <title>Genome Sequence of Lecanicillium fungicola.</title>
        <authorList>
            <person name="Buettner E."/>
        </authorList>
    </citation>
    <scope>NUCLEOTIDE SEQUENCE</scope>
    <source>
        <strain evidence="1">Babe33</strain>
    </source>
</reference>
<keyword evidence="2" id="KW-1185">Reference proteome</keyword>
<protein>
    <submittedName>
        <fullName evidence="1">Uncharacterized protein</fullName>
    </submittedName>
</protein>
<proteinExistence type="predicted"/>
<dbReference type="Proteomes" id="UP001143910">
    <property type="component" value="Unassembled WGS sequence"/>
</dbReference>
<evidence type="ECO:0000313" key="1">
    <source>
        <dbReference type="EMBL" id="KAJ2975442.1"/>
    </source>
</evidence>
<comment type="caution">
    <text evidence="1">The sequence shown here is derived from an EMBL/GenBank/DDBJ whole genome shotgun (WGS) entry which is preliminary data.</text>
</comment>
<organism evidence="1 2">
    <name type="scientific">Zarea fungicola</name>
    <dbReference type="NCBI Taxonomy" id="93591"/>
    <lineage>
        <taxon>Eukaryota</taxon>
        <taxon>Fungi</taxon>
        <taxon>Dikarya</taxon>
        <taxon>Ascomycota</taxon>
        <taxon>Pezizomycotina</taxon>
        <taxon>Sordariomycetes</taxon>
        <taxon>Hypocreomycetidae</taxon>
        <taxon>Hypocreales</taxon>
        <taxon>Cordycipitaceae</taxon>
        <taxon>Zarea</taxon>
    </lineage>
</organism>
<dbReference type="EMBL" id="JANJQO010000707">
    <property type="protein sequence ID" value="KAJ2975442.1"/>
    <property type="molecule type" value="Genomic_DNA"/>
</dbReference>
<sequence length="241" mass="25941">MNLDSPDRIEEKNILLSTRPNWRIQVVANEKQNNGEKRRPAKVIMKQGNKSSDDECALGCETADDMPQIAAGPAIMTSSISNNQNTTSQAPTISDGYAKLLKNLSAAVEVGSRQGGNDAPREDDSRAPQRPVSQRQVTSPVNLNGVSATGPAHVGFYYEGKASRLCNFENDMRIANVSLSGAGDQTIGFFGNLSGDPDSTALDQPIRLGNLAGYLENITIEGKGEDATETKHCIGVYIKWD</sequence>
<name>A0ACC1N820_9HYPO</name>
<gene>
    <name evidence="1" type="ORF">NQ176_g5516</name>
</gene>
<evidence type="ECO:0000313" key="2">
    <source>
        <dbReference type="Proteomes" id="UP001143910"/>
    </source>
</evidence>
<accession>A0ACC1N820</accession>